<dbReference type="GO" id="GO:0061512">
    <property type="term" value="P:protein localization to cilium"/>
    <property type="evidence" value="ECO:0007669"/>
    <property type="project" value="TreeGrafter"/>
</dbReference>
<evidence type="ECO:0000256" key="2">
    <source>
        <dbReference type="ARBA" id="ARBA00022803"/>
    </source>
</evidence>
<dbReference type="AlphaFoldDB" id="A0A3P7JC40"/>
<dbReference type="GO" id="GO:0036064">
    <property type="term" value="C:ciliary basal body"/>
    <property type="evidence" value="ECO:0007669"/>
    <property type="project" value="TreeGrafter"/>
</dbReference>
<dbReference type="Gene3D" id="1.25.40.10">
    <property type="entry name" value="Tetratricopeptide repeat domain"/>
    <property type="match status" value="2"/>
</dbReference>
<sequence>MRNIGRVYFLLGNHTQAVEYLEKAIKGNPNDPVRFFNQSNNMKKSYYWLARAIYHLDTDLFNPCEKARDLLMQAPSLNNSVELIVFLAKLMAELGDTTAAIQAYERALQLEPENLDVMFKMGMLYLRNNNEDPAFAMFGKALSYDSTHQQWRNCKAFKPFWVHFCAKYKAHKDVFTLREVFKSILAAGSIMQAHGDHDVALNKYRVAADACDYNGCLWNNIGVCLLAKGRLAQAHSCLKKASFICPLDYKYVVSLLEMVKNQMLDKSYTSIPQLISRNWCPTDYNRMLKQHRFVL</sequence>
<feature type="repeat" description="TPR" evidence="4">
    <location>
        <begin position="81"/>
        <end position="114"/>
    </location>
</feature>
<evidence type="ECO:0000256" key="3">
    <source>
        <dbReference type="ARBA" id="ARBA00023778"/>
    </source>
</evidence>
<keyword evidence="1" id="KW-0677">Repeat</keyword>
<reference evidence="5 6" key="1">
    <citation type="submission" date="2018-11" db="EMBL/GenBank/DDBJ databases">
        <authorList>
            <consortium name="Pathogen Informatics"/>
        </authorList>
    </citation>
    <scope>NUCLEOTIDE SEQUENCE [LARGE SCALE GENOMIC DNA]</scope>
</reference>
<dbReference type="OrthoDB" id="309339at2759"/>
<dbReference type="GO" id="GO:0060271">
    <property type="term" value="P:cilium assembly"/>
    <property type="evidence" value="ECO:0007669"/>
    <property type="project" value="TreeGrafter"/>
</dbReference>
<accession>A0A3P7JC40</accession>
<keyword evidence="6" id="KW-1185">Reference proteome</keyword>
<dbReference type="PROSITE" id="PS50293">
    <property type="entry name" value="TPR_REGION"/>
    <property type="match status" value="2"/>
</dbReference>
<comment type="similarity">
    <text evidence="3">Belongs to the BBS4 family.</text>
</comment>
<gene>
    <name evidence="5" type="ORF">SVUK_LOCUS18149</name>
</gene>
<feature type="repeat" description="TPR" evidence="4">
    <location>
        <begin position="1"/>
        <end position="31"/>
    </location>
</feature>
<evidence type="ECO:0000313" key="5">
    <source>
        <dbReference type="EMBL" id="VDM83151.1"/>
    </source>
</evidence>
<dbReference type="Pfam" id="PF13181">
    <property type="entry name" value="TPR_8"/>
    <property type="match status" value="1"/>
</dbReference>
<dbReference type="PANTHER" id="PTHR44186">
    <property type="match status" value="1"/>
</dbReference>
<evidence type="ECO:0000256" key="4">
    <source>
        <dbReference type="PROSITE-ProRule" id="PRU00339"/>
    </source>
</evidence>
<dbReference type="Pfam" id="PF14559">
    <property type="entry name" value="TPR_19"/>
    <property type="match status" value="1"/>
</dbReference>
<dbReference type="InterPro" id="IPR019734">
    <property type="entry name" value="TPR_rpt"/>
</dbReference>
<protein>
    <submittedName>
        <fullName evidence="5">Uncharacterized protein</fullName>
    </submittedName>
</protein>
<dbReference type="PANTHER" id="PTHR44186:SF1">
    <property type="entry name" value="BARDET-BIEDL SYNDROME 4 PROTEIN"/>
    <property type="match status" value="1"/>
</dbReference>
<dbReference type="EMBL" id="UYYB01121383">
    <property type="protein sequence ID" value="VDM83151.1"/>
    <property type="molecule type" value="Genomic_DNA"/>
</dbReference>
<dbReference type="SUPFAM" id="SSF48452">
    <property type="entry name" value="TPR-like"/>
    <property type="match status" value="2"/>
</dbReference>
<dbReference type="Proteomes" id="UP000270094">
    <property type="component" value="Unassembled WGS sequence"/>
</dbReference>
<feature type="repeat" description="TPR" evidence="4">
    <location>
        <begin position="115"/>
        <end position="148"/>
    </location>
</feature>
<dbReference type="PROSITE" id="PS50005">
    <property type="entry name" value="TPR"/>
    <property type="match status" value="3"/>
</dbReference>
<name>A0A3P7JC40_STRVU</name>
<proteinExistence type="inferred from homology"/>
<evidence type="ECO:0000313" key="6">
    <source>
        <dbReference type="Proteomes" id="UP000270094"/>
    </source>
</evidence>
<keyword evidence="2 4" id="KW-0802">TPR repeat</keyword>
<organism evidence="5 6">
    <name type="scientific">Strongylus vulgaris</name>
    <name type="common">Blood worm</name>
    <dbReference type="NCBI Taxonomy" id="40348"/>
    <lineage>
        <taxon>Eukaryota</taxon>
        <taxon>Metazoa</taxon>
        <taxon>Ecdysozoa</taxon>
        <taxon>Nematoda</taxon>
        <taxon>Chromadorea</taxon>
        <taxon>Rhabditida</taxon>
        <taxon>Rhabditina</taxon>
        <taxon>Rhabditomorpha</taxon>
        <taxon>Strongyloidea</taxon>
        <taxon>Strongylidae</taxon>
        <taxon>Strongylus</taxon>
    </lineage>
</organism>
<evidence type="ECO:0000256" key="1">
    <source>
        <dbReference type="ARBA" id="ARBA00022737"/>
    </source>
</evidence>
<dbReference type="InterPro" id="IPR011990">
    <property type="entry name" value="TPR-like_helical_dom_sf"/>
</dbReference>
<dbReference type="SMART" id="SM00028">
    <property type="entry name" value="TPR"/>
    <property type="match status" value="4"/>
</dbReference>